<evidence type="ECO:0000259" key="19">
    <source>
        <dbReference type="SMART" id="SM00482"/>
    </source>
</evidence>
<evidence type="ECO:0000256" key="8">
    <source>
        <dbReference type="ARBA" id="ARBA00022763"/>
    </source>
</evidence>
<comment type="catalytic activity">
    <reaction evidence="14 16">
        <text>DNA(n) + a 2'-deoxyribonucleoside 5'-triphosphate = DNA(n+1) + diphosphate</text>
        <dbReference type="Rhea" id="RHEA:22508"/>
        <dbReference type="Rhea" id="RHEA-COMP:17339"/>
        <dbReference type="Rhea" id="RHEA-COMP:17340"/>
        <dbReference type="ChEBI" id="CHEBI:33019"/>
        <dbReference type="ChEBI" id="CHEBI:61560"/>
        <dbReference type="ChEBI" id="CHEBI:173112"/>
        <dbReference type="EC" id="2.7.7.7"/>
    </reaction>
</comment>
<dbReference type="InterPro" id="IPR002421">
    <property type="entry name" value="5-3_exonuclease"/>
</dbReference>
<dbReference type="RefSeq" id="WP_106988079.1">
    <property type="nucleotide sequence ID" value="NZ_PYLP01000008.1"/>
</dbReference>
<evidence type="ECO:0000256" key="4">
    <source>
        <dbReference type="ARBA" id="ARBA00022679"/>
    </source>
</evidence>
<dbReference type="InterPro" id="IPR029060">
    <property type="entry name" value="PIN-like_dom_sf"/>
</dbReference>
<dbReference type="InterPro" id="IPR020045">
    <property type="entry name" value="DNA_polI_H3TH"/>
</dbReference>
<evidence type="ECO:0000259" key="18">
    <source>
        <dbReference type="SMART" id="SM00475"/>
    </source>
</evidence>
<dbReference type="Pfam" id="PF22619">
    <property type="entry name" value="DNA_polI_exo1"/>
    <property type="match status" value="1"/>
</dbReference>
<organism evidence="20 21">
    <name type="scientific">Faecalibacillus faecis</name>
    <dbReference type="NCBI Taxonomy" id="1982628"/>
    <lineage>
        <taxon>Bacteria</taxon>
        <taxon>Bacillati</taxon>
        <taxon>Bacillota</taxon>
        <taxon>Erysipelotrichia</taxon>
        <taxon>Erysipelotrichales</taxon>
        <taxon>Coprobacillaceae</taxon>
        <taxon>Faecalibacillus</taxon>
    </lineage>
</organism>
<sequence length="870" mass="100059">MEKLVVIDGNFWLFSCYYATAAMGNLMVNKDGIPTNAVYGFANRLESLLKQDPEYLVVAFDAKGKTFRSELLEEYKGTRKPTPDELICQFSMVREFLDAHHIPYIEKEGYEGDDIIGTISKKAASQGMEVAIYTNDKDMMQLINPLVKQYKKPQKTNDYEIVSEESFVEKYNLKPDQMRDLLGLMGDSADNIPGIPGIGEKTALKLLNQYGTIENLKEHMSELKGKMGEKVRENIELGLLSKKIATILTDAPIELDLAVWKYQKQDYNNDLAAFYRRYDMNSLLKRMSISNETKPVKPLEYQIVDTLPTIKKDSALVVGVYDTNYHKSPILGFGIYNDQEAYYISLEKAIQDQGFKQFIEDENIKKYGYDIKKCINACRWHGLTIKGYSFDLQLASYILNPSLKDELKIVCDYYQYFYLQFDEEIFGKGAKKHVPEESILSKHYVLQAKAIYELKDEAINRLKKDQQYDLYENVEMPVAFILADMEYQGTKMDQGVLKELGDTFKTQIDQLEKEIYLLAHKEFNIASPKQLGEVLFEELGLPNGKKTKTGYSTSVDVLNKLRNVHPIIDKVLNYRTISKLYSTYIVGLQEQIFIDGKTHTIYNQALTQTGRLSSTDPNLQNIPVKTEEGKLIRKAFVPEYDYLISFDYSQIELRVLAHLANVTSLIQAFNENKDIHRHTASVVFGVSEDEVTSTMRRNAKAVNFGIIYGMSDYGLAEQLGVTVKEAKSFIEKYFEKYAEIKEYMNKSIAFGKENGYVSTVLNRKRYIPEINEKNYMRQEFGKRLAMNSPIQGSAADIIKLAMIKVDQLLKENHMKSKMILQVHDELIFDVYEDELEQMMKLVQTGMESAYQMTVELKAEGTYAKNWYELK</sequence>
<keyword evidence="8 16" id="KW-0227">DNA damage</keyword>
<keyword evidence="6 16" id="KW-0235">DNA replication</keyword>
<dbReference type="AlphaFoldDB" id="A0A2T3FY23"/>
<dbReference type="InterPro" id="IPR019760">
    <property type="entry name" value="DNA-dir_DNA_pol_A_CS"/>
</dbReference>
<evidence type="ECO:0000259" key="17">
    <source>
        <dbReference type="SMART" id="SM00474"/>
    </source>
</evidence>
<evidence type="ECO:0000256" key="11">
    <source>
        <dbReference type="ARBA" id="ARBA00022932"/>
    </source>
</evidence>
<evidence type="ECO:0000256" key="14">
    <source>
        <dbReference type="ARBA" id="ARBA00049244"/>
    </source>
</evidence>
<dbReference type="Gene3D" id="1.20.1060.10">
    <property type="entry name" value="Taq DNA Polymerase, Chain T, domain 4"/>
    <property type="match status" value="1"/>
</dbReference>
<dbReference type="SMART" id="SM00474">
    <property type="entry name" value="35EXOc"/>
    <property type="match status" value="1"/>
</dbReference>
<dbReference type="FunFam" id="1.20.1060.10:FF:000001">
    <property type="entry name" value="DNA polymerase I"/>
    <property type="match status" value="1"/>
</dbReference>
<dbReference type="InterPro" id="IPR012337">
    <property type="entry name" value="RNaseH-like_sf"/>
</dbReference>
<dbReference type="InterPro" id="IPR002562">
    <property type="entry name" value="3'-5'_exonuclease_dom"/>
</dbReference>
<comment type="subunit">
    <text evidence="16">Single-chain monomer with multiple functions.</text>
</comment>
<dbReference type="GO" id="GO:0006261">
    <property type="term" value="P:DNA-templated DNA replication"/>
    <property type="evidence" value="ECO:0007669"/>
    <property type="project" value="UniProtKB-UniRule"/>
</dbReference>
<dbReference type="Gene3D" id="3.30.420.10">
    <property type="entry name" value="Ribonuclease H-like superfamily/Ribonuclease H"/>
    <property type="match status" value="1"/>
</dbReference>
<dbReference type="GO" id="GO:0008409">
    <property type="term" value="F:5'-3' exonuclease activity"/>
    <property type="evidence" value="ECO:0007669"/>
    <property type="project" value="InterPro"/>
</dbReference>
<dbReference type="CDD" id="cd08637">
    <property type="entry name" value="DNA_pol_A_pol_I_C"/>
    <property type="match status" value="1"/>
</dbReference>
<dbReference type="PANTHER" id="PTHR10133">
    <property type="entry name" value="DNA POLYMERASE I"/>
    <property type="match status" value="1"/>
</dbReference>
<dbReference type="SUPFAM" id="SSF88723">
    <property type="entry name" value="PIN domain-like"/>
    <property type="match status" value="1"/>
</dbReference>
<protein>
    <recommendedName>
        <fullName evidence="3 15">DNA polymerase I</fullName>
        <ecNumber evidence="2 15">2.7.7.7</ecNumber>
    </recommendedName>
</protein>
<dbReference type="NCBIfam" id="NF004397">
    <property type="entry name" value="PRK05755.1"/>
    <property type="match status" value="1"/>
</dbReference>
<dbReference type="InterPro" id="IPR054690">
    <property type="entry name" value="DNA_polI_exonuclease"/>
</dbReference>
<dbReference type="FunFam" id="1.10.150.20:FF:000003">
    <property type="entry name" value="DNA polymerase I"/>
    <property type="match status" value="1"/>
</dbReference>
<evidence type="ECO:0000256" key="9">
    <source>
        <dbReference type="ARBA" id="ARBA00022801"/>
    </source>
</evidence>
<dbReference type="SUPFAM" id="SSF47807">
    <property type="entry name" value="5' to 3' exonuclease, C-terminal subdomain"/>
    <property type="match status" value="1"/>
</dbReference>
<dbReference type="GeneID" id="77470981"/>
<evidence type="ECO:0000256" key="13">
    <source>
        <dbReference type="ARBA" id="ARBA00023204"/>
    </source>
</evidence>
<feature type="domain" description="DNA-directed DNA polymerase family A palm" evidence="19">
    <location>
        <begin position="629"/>
        <end position="834"/>
    </location>
</feature>
<dbReference type="SUPFAM" id="SSF56672">
    <property type="entry name" value="DNA/RNA polymerases"/>
    <property type="match status" value="1"/>
</dbReference>
<dbReference type="InterPro" id="IPR020046">
    <property type="entry name" value="5-3_exonucl_a-hlix_arch_N"/>
</dbReference>
<dbReference type="EC" id="2.7.7.7" evidence="2 15"/>
<evidence type="ECO:0000256" key="10">
    <source>
        <dbReference type="ARBA" id="ARBA00022839"/>
    </source>
</evidence>
<keyword evidence="10" id="KW-0269">Exonuclease</keyword>
<evidence type="ECO:0000256" key="5">
    <source>
        <dbReference type="ARBA" id="ARBA00022695"/>
    </source>
</evidence>
<proteinExistence type="inferred from homology"/>
<keyword evidence="7" id="KW-0540">Nuclease</keyword>
<dbReference type="SMART" id="SM00279">
    <property type="entry name" value="HhH2"/>
    <property type="match status" value="1"/>
</dbReference>
<gene>
    <name evidence="16" type="primary">polA</name>
    <name evidence="20" type="ORF">C7U55_07755</name>
</gene>
<dbReference type="Pfam" id="PF02739">
    <property type="entry name" value="5_3_exonuc_N"/>
    <property type="match status" value="1"/>
</dbReference>
<dbReference type="SUPFAM" id="SSF53098">
    <property type="entry name" value="Ribonuclease H-like"/>
    <property type="match status" value="1"/>
</dbReference>
<dbReference type="NCBIfam" id="TIGR00593">
    <property type="entry name" value="pola"/>
    <property type="match status" value="1"/>
</dbReference>
<evidence type="ECO:0000313" key="20">
    <source>
        <dbReference type="EMBL" id="PST40204.1"/>
    </source>
</evidence>
<feature type="domain" description="3'-5' exonuclease" evidence="17">
    <location>
        <begin position="287"/>
        <end position="463"/>
    </location>
</feature>
<dbReference type="InterPro" id="IPR002298">
    <property type="entry name" value="DNA_polymerase_A"/>
</dbReference>
<dbReference type="InterPro" id="IPR036397">
    <property type="entry name" value="RNaseH_sf"/>
</dbReference>
<comment type="similarity">
    <text evidence="1 16">Belongs to the DNA polymerase type-A family.</text>
</comment>
<keyword evidence="12 16" id="KW-0238">DNA-binding</keyword>
<evidence type="ECO:0000256" key="1">
    <source>
        <dbReference type="ARBA" id="ARBA00007705"/>
    </source>
</evidence>
<keyword evidence="4 16" id="KW-0808">Transferase</keyword>
<dbReference type="GO" id="GO:0003677">
    <property type="term" value="F:DNA binding"/>
    <property type="evidence" value="ECO:0007669"/>
    <property type="project" value="UniProtKB-UniRule"/>
</dbReference>
<dbReference type="Gene3D" id="3.40.50.1010">
    <property type="entry name" value="5'-nuclease"/>
    <property type="match status" value="1"/>
</dbReference>
<keyword evidence="5 16" id="KW-0548">Nucleotidyltransferase</keyword>
<dbReference type="InterPro" id="IPR036279">
    <property type="entry name" value="5-3_exonuclease_C_sf"/>
</dbReference>
<dbReference type="SMART" id="SM00475">
    <property type="entry name" value="53EXOc"/>
    <property type="match status" value="1"/>
</dbReference>
<dbReference type="CDD" id="cd09898">
    <property type="entry name" value="H3TH_53EXO"/>
    <property type="match status" value="1"/>
</dbReference>
<dbReference type="Gene3D" id="3.30.70.370">
    <property type="match status" value="1"/>
</dbReference>
<name>A0A2T3FY23_9FIRM</name>
<dbReference type="Proteomes" id="UP000241201">
    <property type="component" value="Unassembled WGS sequence"/>
</dbReference>
<dbReference type="GO" id="GO:0003887">
    <property type="term" value="F:DNA-directed DNA polymerase activity"/>
    <property type="evidence" value="ECO:0007669"/>
    <property type="project" value="UniProtKB-UniRule"/>
</dbReference>
<evidence type="ECO:0000256" key="15">
    <source>
        <dbReference type="NCBIfam" id="TIGR00593"/>
    </source>
</evidence>
<dbReference type="SMART" id="SM00482">
    <property type="entry name" value="POLAc"/>
    <property type="match status" value="1"/>
</dbReference>
<dbReference type="InterPro" id="IPR001098">
    <property type="entry name" value="DNA-dir_DNA_pol_A_palm_dom"/>
</dbReference>
<dbReference type="CDD" id="cd06140">
    <property type="entry name" value="DNA_polA_I_Bacillus_like_exo"/>
    <property type="match status" value="1"/>
</dbReference>
<dbReference type="InterPro" id="IPR043502">
    <property type="entry name" value="DNA/RNA_pol_sf"/>
</dbReference>
<dbReference type="GO" id="GO:0006302">
    <property type="term" value="P:double-strand break repair"/>
    <property type="evidence" value="ECO:0007669"/>
    <property type="project" value="TreeGrafter"/>
</dbReference>
<evidence type="ECO:0000256" key="6">
    <source>
        <dbReference type="ARBA" id="ARBA00022705"/>
    </source>
</evidence>
<keyword evidence="11 16" id="KW-0239">DNA-directed DNA polymerase</keyword>
<comment type="caution">
    <text evidence="20">The sequence shown here is derived from an EMBL/GenBank/DDBJ whole genome shotgun (WGS) entry which is preliminary data.</text>
</comment>
<dbReference type="CDD" id="cd09859">
    <property type="entry name" value="PIN_53EXO"/>
    <property type="match status" value="1"/>
</dbReference>
<dbReference type="PROSITE" id="PS00447">
    <property type="entry name" value="DNA_POLYMERASE_A"/>
    <property type="match status" value="1"/>
</dbReference>
<feature type="domain" description="5'-3' exonuclease" evidence="18">
    <location>
        <begin position="2"/>
        <end position="263"/>
    </location>
</feature>
<accession>A0A2T3FY23</accession>
<evidence type="ECO:0000256" key="3">
    <source>
        <dbReference type="ARBA" id="ARBA00020311"/>
    </source>
</evidence>
<evidence type="ECO:0000256" key="12">
    <source>
        <dbReference type="ARBA" id="ARBA00023125"/>
    </source>
</evidence>
<keyword evidence="21" id="KW-1185">Reference proteome</keyword>
<reference evidence="21" key="1">
    <citation type="submission" date="2018-03" db="EMBL/GenBank/DDBJ databases">
        <title>Lachnoclostridium SNUG30370 gen.nov., sp.nov., isolated from human faeces.</title>
        <authorList>
            <person name="Seo B."/>
            <person name="Jeon K."/>
            <person name="Ko G."/>
        </authorList>
    </citation>
    <scope>NUCLEOTIDE SEQUENCE [LARGE SCALE GENOMIC DNA]</scope>
    <source>
        <strain evidence="21">SNUG30370</strain>
    </source>
</reference>
<dbReference type="InterPro" id="IPR018320">
    <property type="entry name" value="DNA_polymerase_1"/>
</dbReference>
<dbReference type="Gene3D" id="1.10.150.20">
    <property type="entry name" value="5' to 3' exonuclease, C-terminal subdomain"/>
    <property type="match status" value="2"/>
</dbReference>
<dbReference type="EMBL" id="PYLP01000008">
    <property type="protein sequence ID" value="PST40204.1"/>
    <property type="molecule type" value="Genomic_DNA"/>
</dbReference>
<dbReference type="Pfam" id="PF01367">
    <property type="entry name" value="5_3_exonuc"/>
    <property type="match status" value="1"/>
</dbReference>
<dbReference type="InterPro" id="IPR008918">
    <property type="entry name" value="HhH2"/>
</dbReference>
<dbReference type="Pfam" id="PF00476">
    <property type="entry name" value="DNA_pol_A"/>
    <property type="match status" value="1"/>
</dbReference>
<keyword evidence="9" id="KW-0378">Hydrolase</keyword>
<evidence type="ECO:0000256" key="7">
    <source>
        <dbReference type="ARBA" id="ARBA00022722"/>
    </source>
</evidence>
<dbReference type="FunFam" id="1.10.150.20:FF:000002">
    <property type="entry name" value="DNA polymerase I"/>
    <property type="match status" value="1"/>
</dbReference>
<keyword evidence="13 16" id="KW-0234">DNA repair</keyword>
<evidence type="ECO:0000313" key="21">
    <source>
        <dbReference type="Proteomes" id="UP000241201"/>
    </source>
</evidence>
<evidence type="ECO:0000256" key="2">
    <source>
        <dbReference type="ARBA" id="ARBA00012417"/>
    </source>
</evidence>
<dbReference type="GO" id="GO:0008408">
    <property type="term" value="F:3'-5' exonuclease activity"/>
    <property type="evidence" value="ECO:0007669"/>
    <property type="project" value="InterPro"/>
</dbReference>
<dbReference type="PANTHER" id="PTHR10133:SF27">
    <property type="entry name" value="DNA POLYMERASE NU"/>
    <property type="match status" value="1"/>
</dbReference>
<evidence type="ECO:0000256" key="16">
    <source>
        <dbReference type="RuleBase" id="RU004460"/>
    </source>
</evidence>
<dbReference type="PRINTS" id="PR00868">
    <property type="entry name" value="DNAPOLI"/>
</dbReference>